<feature type="transmembrane region" description="Helical" evidence="1">
    <location>
        <begin position="36"/>
        <end position="57"/>
    </location>
</feature>
<dbReference type="Proteomes" id="UP000176665">
    <property type="component" value="Unassembled WGS sequence"/>
</dbReference>
<accession>A0A1F5YPM6</accession>
<proteinExistence type="predicted"/>
<protein>
    <submittedName>
        <fullName evidence="2">Uncharacterized protein</fullName>
    </submittedName>
</protein>
<dbReference type="AlphaFoldDB" id="A0A1F5YPM6"/>
<keyword evidence="1" id="KW-1133">Transmembrane helix</keyword>
<keyword evidence="1" id="KW-0812">Transmembrane</keyword>
<dbReference type="EMBL" id="MFJA01000078">
    <property type="protein sequence ID" value="OGG02034.1"/>
    <property type="molecule type" value="Genomic_DNA"/>
</dbReference>
<sequence>MKRRRDKYRKLVFFLLLAIFIFYINFFVPGSFFSVVVFYFLLFLFLLSFLSLFLGNNRSIRFSSSFIILLALRHLKQFNLLNFLIILSINILLEVYFRKSKTN</sequence>
<comment type="caution">
    <text evidence="2">The sequence shown here is derived from an EMBL/GenBank/DDBJ whole genome shotgun (WGS) entry which is preliminary data.</text>
</comment>
<reference evidence="2 3" key="1">
    <citation type="journal article" date="2016" name="Nat. Commun.">
        <title>Thousands of microbial genomes shed light on interconnected biogeochemical processes in an aquifer system.</title>
        <authorList>
            <person name="Anantharaman K."/>
            <person name="Brown C.T."/>
            <person name="Hug L.A."/>
            <person name="Sharon I."/>
            <person name="Castelle C.J."/>
            <person name="Probst A.J."/>
            <person name="Thomas B.C."/>
            <person name="Singh A."/>
            <person name="Wilkins M.J."/>
            <person name="Karaoz U."/>
            <person name="Brodie E.L."/>
            <person name="Williams K.H."/>
            <person name="Hubbard S.S."/>
            <person name="Banfield J.F."/>
        </authorList>
    </citation>
    <scope>NUCLEOTIDE SEQUENCE [LARGE SCALE GENOMIC DNA]</scope>
</reference>
<organism evidence="2 3">
    <name type="scientific">Candidatus Gottesmanbacteria bacterium RBG_16_37_8</name>
    <dbReference type="NCBI Taxonomy" id="1798371"/>
    <lineage>
        <taxon>Bacteria</taxon>
        <taxon>Candidatus Gottesmaniibacteriota</taxon>
    </lineage>
</organism>
<evidence type="ECO:0000313" key="3">
    <source>
        <dbReference type="Proteomes" id="UP000176665"/>
    </source>
</evidence>
<evidence type="ECO:0000313" key="2">
    <source>
        <dbReference type="EMBL" id="OGG02034.1"/>
    </source>
</evidence>
<name>A0A1F5YPM6_9BACT</name>
<feature type="transmembrane region" description="Helical" evidence="1">
    <location>
        <begin position="78"/>
        <end position="97"/>
    </location>
</feature>
<feature type="transmembrane region" description="Helical" evidence="1">
    <location>
        <begin position="12"/>
        <end position="30"/>
    </location>
</feature>
<keyword evidence="1" id="KW-0472">Membrane</keyword>
<evidence type="ECO:0000256" key="1">
    <source>
        <dbReference type="SAM" id="Phobius"/>
    </source>
</evidence>
<gene>
    <name evidence="2" type="ORF">A2W14_06365</name>
</gene>